<protein>
    <submittedName>
        <fullName evidence="1">Uncharacterized protein</fullName>
    </submittedName>
</protein>
<proteinExistence type="predicted"/>
<sequence>MTKTVSEVINLHNQSKTDLNIYVMIKQVPIPKAMKTTAEGLMDRSGKSQMNPHCTNALEEALSLKDKVGGTITMVSMG</sequence>
<gene>
    <name evidence="1" type="ORF">LCGC14_2539380</name>
</gene>
<accession>A0A0F9DJ86</accession>
<organism evidence="1">
    <name type="scientific">marine sediment metagenome</name>
    <dbReference type="NCBI Taxonomy" id="412755"/>
    <lineage>
        <taxon>unclassified sequences</taxon>
        <taxon>metagenomes</taxon>
        <taxon>ecological metagenomes</taxon>
    </lineage>
</organism>
<reference evidence="1" key="1">
    <citation type="journal article" date="2015" name="Nature">
        <title>Complex archaea that bridge the gap between prokaryotes and eukaryotes.</title>
        <authorList>
            <person name="Spang A."/>
            <person name="Saw J.H."/>
            <person name="Jorgensen S.L."/>
            <person name="Zaremba-Niedzwiedzka K."/>
            <person name="Martijn J."/>
            <person name="Lind A.E."/>
            <person name="van Eijk R."/>
            <person name="Schleper C."/>
            <person name="Guy L."/>
            <person name="Ettema T.J."/>
        </authorList>
    </citation>
    <scope>NUCLEOTIDE SEQUENCE</scope>
</reference>
<dbReference type="Gene3D" id="3.40.50.620">
    <property type="entry name" value="HUPs"/>
    <property type="match status" value="1"/>
</dbReference>
<dbReference type="AlphaFoldDB" id="A0A0F9DJ86"/>
<dbReference type="SUPFAM" id="SSF52402">
    <property type="entry name" value="Adenine nucleotide alpha hydrolases-like"/>
    <property type="match status" value="1"/>
</dbReference>
<name>A0A0F9DJ86_9ZZZZ</name>
<comment type="caution">
    <text evidence="1">The sequence shown here is derived from an EMBL/GenBank/DDBJ whole genome shotgun (WGS) entry which is preliminary data.</text>
</comment>
<dbReference type="InterPro" id="IPR014729">
    <property type="entry name" value="Rossmann-like_a/b/a_fold"/>
</dbReference>
<dbReference type="EMBL" id="LAZR01041406">
    <property type="protein sequence ID" value="KKL12078.1"/>
    <property type="molecule type" value="Genomic_DNA"/>
</dbReference>
<evidence type="ECO:0000313" key="1">
    <source>
        <dbReference type="EMBL" id="KKL12078.1"/>
    </source>
</evidence>
<feature type="non-terminal residue" evidence="1">
    <location>
        <position position="78"/>
    </location>
</feature>